<sequence>MTPFGKRLRELRAERNITQKEMAAALRVSPAYLSALEHGRRGQPTWDLLQRIITFFNIIWDEAEELQNLAAISHPRVTIDTSGLSPQATELANLLARNIRIIDQETIQRLSEEIEAARKRRRGLRPLSPPARP</sequence>
<dbReference type="PANTHER" id="PTHR46558:SF4">
    <property type="entry name" value="DNA-BIDING PHAGE PROTEIN"/>
    <property type="match status" value="1"/>
</dbReference>
<dbReference type="PANTHER" id="PTHR46558">
    <property type="entry name" value="TRACRIPTIONAL REGULATORY PROTEIN-RELATED-RELATED"/>
    <property type="match status" value="1"/>
</dbReference>
<dbReference type="Proteomes" id="UP000249453">
    <property type="component" value="Unassembled WGS sequence"/>
</dbReference>
<dbReference type="OrthoDB" id="9809730at2"/>
<organism evidence="3 4">
    <name type="scientific">Falsochrobactrum ovis</name>
    <dbReference type="NCBI Taxonomy" id="1293442"/>
    <lineage>
        <taxon>Bacteria</taxon>
        <taxon>Pseudomonadati</taxon>
        <taxon>Pseudomonadota</taxon>
        <taxon>Alphaproteobacteria</taxon>
        <taxon>Hyphomicrobiales</taxon>
        <taxon>Brucellaceae</taxon>
        <taxon>Falsochrobactrum</taxon>
    </lineage>
</organism>
<proteinExistence type="predicted"/>
<name>A0A364JYP1_9HYPH</name>
<protein>
    <submittedName>
        <fullName evidence="3">Transcriptional regulator</fullName>
    </submittedName>
</protein>
<comment type="caution">
    <text evidence="3">The sequence shown here is derived from an EMBL/GenBank/DDBJ whole genome shotgun (WGS) entry which is preliminary data.</text>
</comment>
<keyword evidence="1" id="KW-0238">DNA-binding</keyword>
<gene>
    <name evidence="3" type="ORF">C7374_101160</name>
</gene>
<dbReference type="InterPro" id="IPR010982">
    <property type="entry name" value="Lambda_DNA-bd_dom_sf"/>
</dbReference>
<dbReference type="CDD" id="cd00093">
    <property type="entry name" value="HTH_XRE"/>
    <property type="match status" value="1"/>
</dbReference>
<feature type="domain" description="HTH cro/C1-type" evidence="2">
    <location>
        <begin position="8"/>
        <end position="66"/>
    </location>
</feature>
<dbReference type="GO" id="GO:0003677">
    <property type="term" value="F:DNA binding"/>
    <property type="evidence" value="ECO:0007669"/>
    <property type="project" value="UniProtKB-KW"/>
</dbReference>
<dbReference type="Pfam" id="PF13560">
    <property type="entry name" value="HTH_31"/>
    <property type="match status" value="1"/>
</dbReference>
<evidence type="ECO:0000256" key="1">
    <source>
        <dbReference type="ARBA" id="ARBA00023125"/>
    </source>
</evidence>
<dbReference type="SUPFAM" id="SSF47413">
    <property type="entry name" value="lambda repressor-like DNA-binding domains"/>
    <property type="match status" value="1"/>
</dbReference>
<dbReference type="AlphaFoldDB" id="A0A364JYP1"/>
<evidence type="ECO:0000313" key="3">
    <source>
        <dbReference type="EMBL" id="RAK33836.1"/>
    </source>
</evidence>
<reference evidence="3 4" key="1">
    <citation type="submission" date="2018-06" db="EMBL/GenBank/DDBJ databases">
        <title>Genomic Encyclopedia of Type Strains, Phase IV (KMG-IV): sequencing the most valuable type-strain genomes for metagenomic binning, comparative biology and taxonomic classification.</title>
        <authorList>
            <person name="Goeker M."/>
        </authorList>
    </citation>
    <scope>NUCLEOTIDE SEQUENCE [LARGE SCALE GENOMIC DNA]</scope>
    <source>
        <strain evidence="3 4">DSM 26720</strain>
    </source>
</reference>
<evidence type="ECO:0000313" key="4">
    <source>
        <dbReference type="Proteomes" id="UP000249453"/>
    </source>
</evidence>
<dbReference type="InterPro" id="IPR001387">
    <property type="entry name" value="Cro/C1-type_HTH"/>
</dbReference>
<dbReference type="PROSITE" id="PS50943">
    <property type="entry name" value="HTH_CROC1"/>
    <property type="match status" value="1"/>
</dbReference>
<evidence type="ECO:0000259" key="2">
    <source>
        <dbReference type="PROSITE" id="PS50943"/>
    </source>
</evidence>
<dbReference type="EMBL" id="QLMK01000001">
    <property type="protein sequence ID" value="RAK33836.1"/>
    <property type="molecule type" value="Genomic_DNA"/>
</dbReference>
<dbReference type="SMART" id="SM00530">
    <property type="entry name" value="HTH_XRE"/>
    <property type="match status" value="1"/>
</dbReference>
<keyword evidence="4" id="KW-1185">Reference proteome</keyword>
<accession>A0A364JYP1</accession>
<dbReference type="RefSeq" id="WP_111573712.1">
    <property type="nucleotide sequence ID" value="NZ_JBHEEY010000001.1"/>
</dbReference>
<dbReference type="Gene3D" id="1.10.260.40">
    <property type="entry name" value="lambda repressor-like DNA-binding domains"/>
    <property type="match status" value="1"/>
</dbReference>